<dbReference type="Proteomes" id="UP000244722">
    <property type="component" value="Unassembled WGS sequence"/>
</dbReference>
<evidence type="ECO:0000313" key="1">
    <source>
        <dbReference type="EMBL" id="PUU72844.1"/>
    </source>
</evidence>
<dbReference type="AlphaFoldDB" id="A0A2T6ZBQ3"/>
<gene>
    <name evidence="1" type="ORF">B9Z19DRAFT_613552</name>
</gene>
<sequence>MRRLSVRRGGACQKPTNSQPFSVGRVCTGKSLALLKRTVIKRILGRHLRQNFNYQKLNQGLNATALLRGRSSLRMPPEPGSAVEAVEGEGGKKKANFPLSLSLLLLLATTATEGIMSFDVSKGSPYTARAGRYPPLAESPSPPPREPLLPRYSVSQIRYSHELGSQFLSLISYKSAPTPSRALV</sequence>
<accession>A0A2T6ZBQ3</accession>
<comment type="caution">
    <text evidence="1">The sequence shown here is derived from an EMBL/GenBank/DDBJ whole genome shotgun (WGS) entry which is preliminary data.</text>
</comment>
<dbReference type="EMBL" id="NESQ01000456">
    <property type="protein sequence ID" value="PUU72844.1"/>
    <property type="molecule type" value="Genomic_DNA"/>
</dbReference>
<keyword evidence="2" id="KW-1185">Reference proteome</keyword>
<organism evidence="1 2">
    <name type="scientific">Tuber borchii</name>
    <name type="common">White truffle</name>
    <dbReference type="NCBI Taxonomy" id="42251"/>
    <lineage>
        <taxon>Eukaryota</taxon>
        <taxon>Fungi</taxon>
        <taxon>Dikarya</taxon>
        <taxon>Ascomycota</taxon>
        <taxon>Pezizomycotina</taxon>
        <taxon>Pezizomycetes</taxon>
        <taxon>Pezizales</taxon>
        <taxon>Tuberaceae</taxon>
        <taxon>Tuber</taxon>
    </lineage>
</organism>
<proteinExistence type="predicted"/>
<name>A0A2T6ZBQ3_TUBBO</name>
<protein>
    <submittedName>
        <fullName evidence="1">Uncharacterized protein</fullName>
    </submittedName>
</protein>
<evidence type="ECO:0000313" key="2">
    <source>
        <dbReference type="Proteomes" id="UP000244722"/>
    </source>
</evidence>
<reference evidence="1 2" key="1">
    <citation type="submission" date="2017-04" db="EMBL/GenBank/DDBJ databases">
        <title>Draft genome sequence of Tuber borchii Vittad., a whitish edible truffle.</title>
        <authorList>
            <consortium name="DOE Joint Genome Institute"/>
            <person name="Murat C."/>
            <person name="Kuo A."/>
            <person name="Barry K.W."/>
            <person name="Clum A."/>
            <person name="Dockter R.B."/>
            <person name="Fauchery L."/>
            <person name="Iotti M."/>
            <person name="Kohler A."/>
            <person name="Labutti K."/>
            <person name="Lindquist E.A."/>
            <person name="Lipzen A."/>
            <person name="Ohm R.A."/>
            <person name="Wang M."/>
            <person name="Grigoriev I.V."/>
            <person name="Zambonelli A."/>
            <person name="Martin F.M."/>
        </authorList>
    </citation>
    <scope>NUCLEOTIDE SEQUENCE [LARGE SCALE GENOMIC DNA]</scope>
    <source>
        <strain evidence="1 2">Tbo3840</strain>
    </source>
</reference>